<dbReference type="PANTHER" id="PTHR30508">
    <property type="entry name" value="FES CLUSTER ASSEMBLY PROTEIN SUF"/>
    <property type="match status" value="1"/>
</dbReference>
<dbReference type="SUPFAM" id="SSF101960">
    <property type="entry name" value="Stabilizer of iron transporter SufD"/>
    <property type="match status" value="1"/>
</dbReference>
<organism evidence="4 5">
    <name type="scientific">Fannyhessea vaginae PB189-T1-4</name>
    <dbReference type="NCBI Taxonomy" id="866774"/>
    <lineage>
        <taxon>Bacteria</taxon>
        <taxon>Bacillati</taxon>
        <taxon>Actinomycetota</taxon>
        <taxon>Coriobacteriia</taxon>
        <taxon>Coriobacteriales</taxon>
        <taxon>Atopobiaceae</taxon>
        <taxon>Fannyhessea</taxon>
    </lineage>
</organism>
<sequence>MDTQHAQSELSSTSAVALDQPTSHSASGFTDEVSMHADTTKTVDIRVNTPPAQTWNYLNVNNVTFTLPQGRVSGSLYARLPQLFDRVPYGLGSEAQAWIDSVAPDSHFYEVPKGQHAEKPIVLNVNADNNEMKDSGILIREGAEACVVLVSHATSNKESSSANVARIIVERDATLHLVEIVAMSDTHQHLQGTGLQLDDRAHVDVHQYALGGKQVAFGFEANMQGASCRLDLMLRYLVRGDERLDINHIARQRGRNTRCTMLSNGILYDRAHKTLRETIDLVHGAKGSKGNEAETVLVASDDVRNETLPVILCDEDDVMGNHGASIGSIGPEQLGYLSDRGLTEEEANELFERAIFDDAAIHAPDAASREAVLAYARTIMGDEVADDFHDALGDDRAYSYEVHGAIED</sequence>
<dbReference type="InterPro" id="IPR055346">
    <property type="entry name" value="Fe-S_cluster_assembly_SufBD"/>
</dbReference>
<dbReference type="Proteomes" id="UP000004431">
    <property type="component" value="Unassembled WGS sequence"/>
</dbReference>
<dbReference type="EMBL" id="AEDQ01000018">
    <property type="protein sequence ID" value="EFL44094.1"/>
    <property type="molecule type" value="Genomic_DNA"/>
</dbReference>
<dbReference type="InterPro" id="IPR037284">
    <property type="entry name" value="SUF_FeS_clus_asmbl_SufBD_sf"/>
</dbReference>
<gene>
    <name evidence="4" type="ORF">HMPREF9248_0265</name>
</gene>
<comment type="similarity">
    <text evidence="1">Belongs to the iron-sulfur cluster assembly SufBD family.</text>
</comment>
<dbReference type="Pfam" id="PF01458">
    <property type="entry name" value="SUFBD_core"/>
    <property type="match status" value="1"/>
</dbReference>
<evidence type="ECO:0000313" key="5">
    <source>
        <dbReference type="Proteomes" id="UP000004431"/>
    </source>
</evidence>
<comment type="caution">
    <text evidence="4">The sequence shown here is derived from an EMBL/GenBank/DDBJ whole genome shotgun (WGS) entry which is preliminary data.</text>
</comment>
<feature type="domain" description="SUF system FeS cluster assembly SufBD core" evidence="3">
    <location>
        <begin position="134"/>
        <end position="353"/>
    </location>
</feature>
<evidence type="ECO:0000259" key="3">
    <source>
        <dbReference type="Pfam" id="PF01458"/>
    </source>
</evidence>
<keyword evidence="5" id="KW-1185">Reference proteome</keyword>
<name>A0ABP2J1W6_9ACTN</name>
<evidence type="ECO:0000256" key="1">
    <source>
        <dbReference type="ARBA" id="ARBA00043967"/>
    </source>
</evidence>
<evidence type="ECO:0000256" key="2">
    <source>
        <dbReference type="SAM" id="MobiDB-lite"/>
    </source>
</evidence>
<accession>A0ABP2J1W6</accession>
<dbReference type="RefSeq" id="WP_006304105.1">
    <property type="nucleotide sequence ID" value="NZ_AEDQ01000018.1"/>
</dbReference>
<protein>
    <submittedName>
        <fullName evidence="4">SufB/sufD domain protein</fullName>
    </submittedName>
</protein>
<reference evidence="4 5" key="1">
    <citation type="submission" date="2010-08" db="EMBL/GenBank/DDBJ databases">
        <authorList>
            <person name="Durkin A.S."/>
            <person name="Madupu R."/>
            <person name="Torralba M."/>
            <person name="Gillis M."/>
            <person name="Methe B."/>
            <person name="Sutton G."/>
            <person name="Nelson K.E."/>
        </authorList>
    </citation>
    <scope>NUCLEOTIDE SEQUENCE [LARGE SCALE GENOMIC DNA]</scope>
    <source>
        <strain evidence="4 5">PB189-T1-4</strain>
    </source>
</reference>
<feature type="compositionally biased region" description="Polar residues" evidence="2">
    <location>
        <begin position="1"/>
        <end position="28"/>
    </location>
</feature>
<dbReference type="PANTHER" id="PTHR30508:SF1">
    <property type="entry name" value="UPF0051 PROTEIN ABCI8, CHLOROPLASTIC-RELATED"/>
    <property type="match status" value="1"/>
</dbReference>
<proteinExistence type="inferred from homology"/>
<dbReference type="InterPro" id="IPR000825">
    <property type="entry name" value="SUF_FeS_clus_asmbl_SufBD_core"/>
</dbReference>
<feature type="region of interest" description="Disordered" evidence="2">
    <location>
        <begin position="1"/>
        <end position="33"/>
    </location>
</feature>
<evidence type="ECO:0000313" key="4">
    <source>
        <dbReference type="EMBL" id="EFL44094.1"/>
    </source>
</evidence>